<evidence type="ECO:0000256" key="1">
    <source>
        <dbReference type="ARBA" id="ARBA00011073"/>
    </source>
</evidence>
<dbReference type="InterPro" id="IPR050131">
    <property type="entry name" value="Peptidase_S8_subtilisin-like"/>
</dbReference>
<evidence type="ECO:0000256" key="5">
    <source>
        <dbReference type="PROSITE-ProRule" id="PRU01240"/>
    </source>
</evidence>
<dbReference type="InterPro" id="IPR023827">
    <property type="entry name" value="Peptidase_S8_Asp-AS"/>
</dbReference>
<reference evidence="8 9" key="1">
    <citation type="submission" date="2023-07" db="EMBL/GenBank/DDBJ databases">
        <title>Sequencing the genomes of 1000 actinobacteria strains.</title>
        <authorList>
            <person name="Klenk H.-P."/>
        </authorList>
    </citation>
    <scope>NUCLEOTIDE SEQUENCE [LARGE SCALE GENOMIC DNA]</scope>
    <source>
        <strain evidence="8 9">DSM 19426</strain>
    </source>
</reference>
<evidence type="ECO:0000256" key="3">
    <source>
        <dbReference type="ARBA" id="ARBA00022801"/>
    </source>
</evidence>
<dbReference type="Gene3D" id="3.40.50.200">
    <property type="entry name" value="Peptidase S8/S53 domain"/>
    <property type="match status" value="1"/>
</dbReference>
<proteinExistence type="inferred from homology"/>
<keyword evidence="4 5" id="KW-0720">Serine protease</keyword>
<feature type="region of interest" description="Disordered" evidence="6">
    <location>
        <begin position="1"/>
        <end position="30"/>
    </location>
</feature>
<sequence>MSDEAGGPGLPAWSGAFTGQGPGRVTGLPLPEPRRDWAWAGGDGTGVKVAIIDSGVDADHPAVGGVAGAVAIEPAPDAEEGYRVVEGPHEDLYGHGTACAAIVRALAPGVELWSVRVLGSNLKGKTSAFYGGIQWAIANGMHVANMSLSSKSDQWYAILHEAADEAYFANLMLVCAANNLPGPTYPSQFASVFSVAALPGDDPEALAYNTSPPVEFGARGIDLDVAWTNGTTINASGNSFATPHVAGMVARVLSKHPGLTPFQVKSVLHAVARNAD</sequence>
<dbReference type="InterPro" id="IPR036852">
    <property type="entry name" value="Peptidase_S8/S53_dom_sf"/>
</dbReference>
<dbReference type="GO" id="GO:0008233">
    <property type="term" value="F:peptidase activity"/>
    <property type="evidence" value="ECO:0007669"/>
    <property type="project" value="UniProtKB-KW"/>
</dbReference>
<feature type="active site" description="Charge relay system" evidence="5">
    <location>
        <position position="239"/>
    </location>
</feature>
<evidence type="ECO:0000256" key="6">
    <source>
        <dbReference type="SAM" id="MobiDB-lite"/>
    </source>
</evidence>
<feature type="active site" description="Charge relay system" evidence="5">
    <location>
        <position position="95"/>
    </location>
</feature>
<evidence type="ECO:0000259" key="7">
    <source>
        <dbReference type="Pfam" id="PF00082"/>
    </source>
</evidence>
<evidence type="ECO:0000313" key="9">
    <source>
        <dbReference type="Proteomes" id="UP001183648"/>
    </source>
</evidence>
<accession>A0ABU2BQI1</accession>
<keyword evidence="2 5" id="KW-0645">Protease</keyword>
<keyword evidence="9" id="KW-1185">Reference proteome</keyword>
<dbReference type="SUPFAM" id="SSF52743">
    <property type="entry name" value="Subtilisin-like"/>
    <property type="match status" value="1"/>
</dbReference>
<dbReference type="EMBL" id="JAVDYG010000001">
    <property type="protein sequence ID" value="MDR7360873.1"/>
    <property type="molecule type" value="Genomic_DNA"/>
</dbReference>
<dbReference type="PANTHER" id="PTHR43806">
    <property type="entry name" value="PEPTIDASE S8"/>
    <property type="match status" value="1"/>
</dbReference>
<dbReference type="PANTHER" id="PTHR43806:SF11">
    <property type="entry name" value="CEREVISIN-RELATED"/>
    <property type="match status" value="1"/>
</dbReference>
<protein>
    <submittedName>
        <fullName evidence="8">Subtilisin family serine protease</fullName>
    </submittedName>
</protein>
<dbReference type="GO" id="GO:0006508">
    <property type="term" value="P:proteolysis"/>
    <property type="evidence" value="ECO:0007669"/>
    <property type="project" value="UniProtKB-KW"/>
</dbReference>
<dbReference type="Pfam" id="PF00082">
    <property type="entry name" value="Peptidase_S8"/>
    <property type="match status" value="1"/>
</dbReference>
<evidence type="ECO:0000313" key="8">
    <source>
        <dbReference type="EMBL" id="MDR7360873.1"/>
    </source>
</evidence>
<evidence type="ECO:0000256" key="2">
    <source>
        <dbReference type="ARBA" id="ARBA00022670"/>
    </source>
</evidence>
<dbReference type="PROSITE" id="PS51892">
    <property type="entry name" value="SUBTILASE"/>
    <property type="match status" value="1"/>
</dbReference>
<feature type="domain" description="Peptidase S8/S53" evidence="7">
    <location>
        <begin position="44"/>
        <end position="272"/>
    </location>
</feature>
<dbReference type="PRINTS" id="PR00723">
    <property type="entry name" value="SUBTILISIN"/>
</dbReference>
<keyword evidence="3 5" id="KW-0378">Hydrolase</keyword>
<organism evidence="8 9">
    <name type="scientific">Nocardioides marmoribigeumensis</name>
    <dbReference type="NCBI Taxonomy" id="433649"/>
    <lineage>
        <taxon>Bacteria</taxon>
        <taxon>Bacillati</taxon>
        <taxon>Actinomycetota</taxon>
        <taxon>Actinomycetes</taxon>
        <taxon>Propionibacteriales</taxon>
        <taxon>Nocardioidaceae</taxon>
        <taxon>Nocardioides</taxon>
    </lineage>
</organism>
<dbReference type="InterPro" id="IPR000209">
    <property type="entry name" value="Peptidase_S8/S53_dom"/>
</dbReference>
<evidence type="ECO:0000256" key="4">
    <source>
        <dbReference type="ARBA" id="ARBA00022825"/>
    </source>
</evidence>
<dbReference type="InterPro" id="IPR015500">
    <property type="entry name" value="Peptidase_S8_subtilisin-rel"/>
</dbReference>
<dbReference type="RefSeq" id="WP_310298009.1">
    <property type="nucleotide sequence ID" value="NZ_BAAAPS010000002.1"/>
</dbReference>
<name>A0ABU2BQI1_9ACTN</name>
<dbReference type="PROSITE" id="PS00136">
    <property type="entry name" value="SUBTILASE_ASP"/>
    <property type="match status" value="1"/>
</dbReference>
<comment type="caution">
    <text evidence="8">The sequence shown here is derived from an EMBL/GenBank/DDBJ whole genome shotgun (WGS) entry which is preliminary data.</text>
</comment>
<gene>
    <name evidence="8" type="ORF">J2S63_000426</name>
</gene>
<dbReference type="Proteomes" id="UP001183648">
    <property type="component" value="Unassembled WGS sequence"/>
</dbReference>
<comment type="similarity">
    <text evidence="1 5">Belongs to the peptidase S8 family.</text>
</comment>
<feature type="active site" description="Charge relay system" evidence="5">
    <location>
        <position position="53"/>
    </location>
</feature>